<feature type="compositionally biased region" description="Low complexity" evidence="1">
    <location>
        <begin position="10"/>
        <end position="28"/>
    </location>
</feature>
<dbReference type="VEuPathDB" id="MicrosporidiaDB:EDEG_02310"/>
<evidence type="ECO:0000313" key="3">
    <source>
        <dbReference type="Proteomes" id="UP000003163"/>
    </source>
</evidence>
<proteinExistence type="predicted"/>
<dbReference type="EMBL" id="AFBI03000040">
    <property type="protein sequence ID" value="EJW03353.1"/>
    <property type="molecule type" value="Genomic_DNA"/>
</dbReference>
<dbReference type="Proteomes" id="UP000003163">
    <property type="component" value="Unassembled WGS sequence"/>
</dbReference>
<evidence type="ECO:0000313" key="2">
    <source>
        <dbReference type="EMBL" id="EJW03353.1"/>
    </source>
</evidence>
<comment type="caution">
    <text evidence="2">The sequence shown here is derived from an EMBL/GenBank/DDBJ whole genome shotgun (WGS) entry which is preliminary data.</text>
</comment>
<dbReference type="InParanoid" id="J8ZUJ8"/>
<organism evidence="2 3">
    <name type="scientific">Edhazardia aedis (strain USNM 41457)</name>
    <name type="common">Microsporidian parasite</name>
    <dbReference type="NCBI Taxonomy" id="1003232"/>
    <lineage>
        <taxon>Eukaryota</taxon>
        <taxon>Fungi</taxon>
        <taxon>Fungi incertae sedis</taxon>
        <taxon>Microsporidia</taxon>
        <taxon>Edhazardia</taxon>
    </lineage>
</organism>
<evidence type="ECO:0000256" key="1">
    <source>
        <dbReference type="SAM" id="MobiDB-lite"/>
    </source>
</evidence>
<feature type="region of interest" description="Disordered" evidence="1">
    <location>
        <begin position="1"/>
        <end position="30"/>
    </location>
</feature>
<keyword evidence="3" id="KW-1185">Reference proteome</keyword>
<gene>
    <name evidence="2" type="ORF">EDEG_02310</name>
</gene>
<dbReference type="HOGENOM" id="CLU_1250661_0_0_1"/>
<reference evidence="2 3" key="1">
    <citation type="submission" date="2011-08" db="EMBL/GenBank/DDBJ databases">
        <authorList>
            <person name="Liu Z.J."/>
            <person name="Shi F.L."/>
            <person name="Lu J.Q."/>
            <person name="Li M."/>
            <person name="Wang Z.L."/>
        </authorList>
    </citation>
    <scope>NUCLEOTIDE SEQUENCE [LARGE SCALE GENOMIC DNA]</scope>
    <source>
        <strain evidence="2 3">USNM 41457</strain>
    </source>
</reference>
<dbReference type="OMA" id="HERYENI"/>
<name>J8ZUJ8_EDHAE</name>
<reference evidence="3" key="2">
    <citation type="submission" date="2015-07" db="EMBL/GenBank/DDBJ databases">
        <title>Contrasting host-pathogen interactions and genome evolution in two generalist and specialist microsporidian pathogens of mosquitoes.</title>
        <authorList>
            <consortium name="The Broad Institute Genomics Platform"/>
            <consortium name="The Broad Institute Genome Sequencing Center for Infectious Disease"/>
            <person name="Cuomo C.A."/>
            <person name="Sanscrainte N.D."/>
            <person name="Goldberg J.M."/>
            <person name="Heiman D."/>
            <person name="Young S."/>
            <person name="Zeng Q."/>
            <person name="Becnel J.J."/>
            <person name="Birren B.W."/>
        </authorList>
    </citation>
    <scope>NUCLEOTIDE SEQUENCE [LARGE SCALE GENOMIC DNA]</scope>
    <source>
        <strain evidence="3">USNM 41457</strain>
    </source>
</reference>
<dbReference type="AlphaFoldDB" id="J8ZUJ8"/>
<sequence>MKTKKKIDISDSSISSEELESESFSSDSSEVEYEIKTIDNSFEDQIKMFLKYSKKYDNIDKSAKDIMKKSIGSFSGDYLFAFAGFELFESHKKLLNKTLRKKCEKFCKQSDLKILIFEKFINLQYSAILKLLEKLIVPESNFLYISRCNLISKEEVKEMNEIFPEYSAEDLKLRPVFEEELFLLSDSLEKSSTSIEDAHFRIFLLNDECLKKYIAKISKEI</sequence>
<protein>
    <submittedName>
        <fullName evidence="2">Uncharacterized protein</fullName>
    </submittedName>
</protein>
<accession>J8ZUJ8</accession>